<comment type="caution">
    <text evidence="1">The sequence shown here is derived from an EMBL/GenBank/DDBJ whole genome shotgun (WGS) entry which is preliminary data.</text>
</comment>
<organism evidence="1 2">
    <name type="scientific">Pseudocohnilembus persalinus</name>
    <name type="common">Ciliate</name>
    <dbReference type="NCBI Taxonomy" id="266149"/>
    <lineage>
        <taxon>Eukaryota</taxon>
        <taxon>Sar</taxon>
        <taxon>Alveolata</taxon>
        <taxon>Ciliophora</taxon>
        <taxon>Intramacronucleata</taxon>
        <taxon>Oligohymenophorea</taxon>
        <taxon>Scuticociliatia</taxon>
        <taxon>Philasterida</taxon>
        <taxon>Pseudocohnilembidae</taxon>
        <taxon>Pseudocohnilembus</taxon>
    </lineage>
</organism>
<reference evidence="1 2" key="1">
    <citation type="journal article" date="2015" name="Sci. Rep.">
        <title>Genome of the facultative scuticociliatosis pathogen Pseudocohnilembus persalinus provides insight into its virulence through horizontal gene transfer.</title>
        <authorList>
            <person name="Xiong J."/>
            <person name="Wang G."/>
            <person name="Cheng J."/>
            <person name="Tian M."/>
            <person name="Pan X."/>
            <person name="Warren A."/>
            <person name="Jiang C."/>
            <person name="Yuan D."/>
            <person name="Miao W."/>
        </authorList>
    </citation>
    <scope>NUCLEOTIDE SEQUENCE [LARGE SCALE GENOMIC DNA]</scope>
    <source>
        <strain evidence="1">36N120E</strain>
    </source>
</reference>
<name>A0A0V0R2R4_PSEPJ</name>
<accession>A0A0V0R2R4</accession>
<proteinExistence type="predicted"/>
<dbReference type="AlphaFoldDB" id="A0A0V0R2R4"/>
<dbReference type="Proteomes" id="UP000054937">
    <property type="component" value="Unassembled WGS sequence"/>
</dbReference>
<protein>
    <submittedName>
        <fullName evidence="1">Uncharacterized protein</fullName>
    </submittedName>
</protein>
<evidence type="ECO:0000313" key="2">
    <source>
        <dbReference type="Proteomes" id="UP000054937"/>
    </source>
</evidence>
<keyword evidence="2" id="KW-1185">Reference proteome</keyword>
<dbReference type="InParanoid" id="A0A0V0R2R4"/>
<sequence length="200" mass="23942">MENEKIINYNKQMQKRLPRPISDEKIYCGKKIKQSKTKFIWEFIFETNGKEEYHKISFITSKLSGKKVIYHNDKKIHDGPGQLIGWFNMKFSIDQENNFCTIKRHDKKDYSLFINDVEYSSLYTLYYVKLANELKKPISKDERVSLGYRLTRRNSDINNNEYKNRISAVRQSSQKDYKDDQFLSFLNQNDYDDMIRAPSV</sequence>
<evidence type="ECO:0000313" key="1">
    <source>
        <dbReference type="EMBL" id="KRX08472.1"/>
    </source>
</evidence>
<gene>
    <name evidence="1" type="ORF">PPERSA_12953</name>
</gene>
<dbReference type="EMBL" id="LDAU01000063">
    <property type="protein sequence ID" value="KRX08472.1"/>
    <property type="molecule type" value="Genomic_DNA"/>
</dbReference>